<comment type="caution">
    <text evidence="5">The sequence shown here is derived from an EMBL/GenBank/DDBJ whole genome shotgun (WGS) entry which is preliminary data.</text>
</comment>
<dbReference type="GO" id="GO:0003723">
    <property type="term" value="F:RNA binding"/>
    <property type="evidence" value="ECO:0007669"/>
    <property type="project" value="UniProtKB-UniRule"/>
</dbReference>
<evidence type="ECO:0000313" key="5">
    <source>
        <dbReference type="EMBL" id="CAE7547629.1"/>
    </source>
</evidence>
<protein>
    <submittedName>
        <fullName evidence="5">DCL1 protein</fullName>
    </submittedName>
</protein>
<dbReference type="Proteomes" id="UP000604046">
    <property type="component" value="Unassembled WGS sequence"/>
</dbReference>
<evidence type="ECO:0000259" key="4">
    <source>
        <dbReference type="PROSITE" id="PS51194"/>
    </source>
</evidence>
<keyword evidence="1" id="KW-0378">Hydrolase</keyword>
<dbReference type="GO" id="GO:0016787">
    <property type="term" value="F:hydrolase activity"/>
    <property type="evidence" value="ECO:0007669"/>
    <property type="project" value="UniProtKB-KW"/>
</dbReference>
<dbReference type="SMART" id="SM00490">
    <property type="entry name" value="HELICc"/>
    <property type="match status" value="1"/>
</dbReference>
<name>A0A812U1V6_9DINO</name>
<dbReference type="Pfam" id="PF00271">
    <property type="entry name" value="Helicase_C"/>
    <property type="match status" value="1"/>
</dbReference>
<dbReference type="PROSITE" id="PS51194">
    <property type="entry name" value="HELICASE_CTER"/>
    <property type="match status" value="1"/>
</dbReference>
<proteinExistence type="predicted"/>
<dbReference type="Gene3D" id="3.40.50.300">
    <property type="entry name" value="P-loop containing nucleotide triphosphate hydrolases"/>
    <property type="match status" value="1"/>
</dbReference>
<keyword evidence="6" id="KW-1185">Reference proteome</keyword>
<dbReference type="InterPro" id="IPR014720">
    <property type="entry name" value="dsRBD_dom"/>
</dbReference>
<dbReference type="AlphaFoldDB" id="A0A812U1V6"/>
<reference evidence="5" key="1">
    <citation type="submission" date="2021-02" db="EMBL/GenBank/DDBJ databases">
        <authorList>
            <person name="Dougan E. K."/>
            <person name="Rhodes N."/>
            <person name="Thang M."/>
            <person name="Chan C."/>
        </authorList>
    </citation>
    <scope>NUCLEOTIDE SEQUENCE</scope>
</reference>
<keyword evidence="2" id="KW-0694">RNA-binding</keyword>
<dbReference type="EMBL" id="CAJNDS010002622">
    <property type="protein sequence ID" value="CAE7547629.1"/>
    <property type="molecule type" value="Genomic_DNA"/>
</dbReference>
<dbReference type="OrthoDB" id="416741at2759"/>
<dbReference type="InterPro" id="IPR027417">
    <property type="entry name" value="P-loop_NTPase"/>
</dbReference>
<accession>A0A812U1V6</accession>
<feature type="domain" description="Helicase C-terminal" evidence="4">
    <location>
        <begin position="30"/>
        <end position="189"/>
    </location>
</feature>
<feature type="domain" description="DRBM" evidence="3">
    <location>
        <begin position="343"/>
        <end position="414"/>
    </location>
</feature>
<dbReference type="PROSITE" id="PS50137">
    <property type="entry name" value="DS_RBD"/>
    <property type="match status" value="1"/>
</dbReference>
<feature type="non-terminal residue" evidence="5">
    <location>
        <position position="1"/>
    </location>
</feature>
<dbReference type="PANTHER" id="PTHR14950">
    <property type="entry name" value="DICER-RELATED"/>
    <property type="match status" value="1"/>
</dbReference>
<dbReference type="SUPFAM" id="SSF54768">
    <property type="entry name" value="dsRNA-binding domain-like"/>
    <property type="match status" value="1"/>
</dbReference>
<sequence>LQKCLEAFEPEMMKLESVKSSPPVSYKLLKLEALLREEPRKSGKGIVFVEQVALTVPLAMALCRGLGANIAEAMYGQMTKQDTDRTMRKLREGQIKVVVSTNALEEGIDVCDCNWVVRYDRFATTKAHIQGSGRARSQAAEIIYFENDPEEEASKAEVMAGVAKDDSLALSATERQRLQRTKQTVQGVYPFDDGQGQRIDFFNCSRIVTEWCQQVLKEEFRQEGLFPTYGGDPGARPQVRLPTPEGFEVITPEAVDTHWNGVSLQDVIDKDRLEALTKADRAKRRALFVAARFLREKQYLDDRNMANTKALELARAQCCEGPPAKKLRFTGSFDRRVEPKAGNYKGALQEFLHQLSPNSRPQDLATYKGVMEDSGWRVTLEVTTPPELATSDFFSTKKAAEQDAARRVLERLQRKQ</sequence>
<organism evidence="5 6">
    <name type="scientific">Symbiodinium natans</name>
    <dbReference type="NCBI Taxonomy" id="878477"/>
    <lineage>
        <taxon>Eukaryota</taxon>
        <taxon>Sar</taxon>
        <taxon>Alveolata</taxon>
        <taxon>Dinophyceae</taxon>
        <taxon>Suessiales</taxon>
        <taxon>Symbiodiniaceae</taxon>
        <taxon>Symbiodinium</taxon>
    </lineage>
</organism>
<evidence type="ECO:0000256" key="1">
    <source>
        <dbReference type="ARBA" id="ARBA00022801"/>
    </source>
</evidence>
<evidence type="ECO:0000256" key="2">
    <source>
        <dbReference type="PROSITE-ProRule" id="PRU00266"/>
    </source>
</evidence>
<dbReference type="Gene3D" id="3.30.160.20">
    <property type="match status" value="1"/>
</dbReference>
<dbReference type="InterPro" id="IPR001650">
    <property type="entry name" value="Helicase_C-like"/>
</dbReference>
<evidence type="ECO:0000313" key="6">
    <source>
        <dbReference type="Proteomes" id="UP000604046"/>
    </source>
</evidence>
<evidence type="ECO:0000259" key="3">
    <source>
        <dbReference type="PROSITE" id="PS50137"/>
    </source>
</evidence>
<dbReference type="SUPFAM" id="SSF52540">
    <property type="entry name" value="P-loop containing nucleoside triphosphate hydrolases"/>
    <property type="match status" value="1"/>
</dbReference>
<gene>
    <name evidence="5" type="primary">DCL1</name>
    <name evidence="5" type="ORF">SNAT2548_LOCUS30734</name>
</gene>